<dbReference type="KEGG" id="hro:HELRODRAFT_185244"/>
<reference evidence="12 14" key="2">
    <citation type="journal article" date="2013" name="Nature">
        <title>Insights into bilaterian evolution from three spiralian genomes.</title>
        <authorList>
            <person name="Simakov O."/>
            <person name="Marletaz F."/>
            <person name="Cho S.J."/>
            <person name="Edsinger-Gonzales E."/>
            <person name="Havlak P."/>
            <person name="Hellsten U."/>
            <person name="Kuo D.H."/>
            <person name="Larsson T."/>
            <person name="Lv J."/>
            <person name="Arendt D."/>
            <person name="Savage R."/>
            <person name="Osoegawa K."/>
            <person name="de Jong P."/>
            <person name="Grimwood J."/>
            <person name="Chapman J.A."/>
            <person name="Shapiro H."/>
            <person name="Aerts A."/>
            <person name="Otillar R.P."/>
            <person name="Terry A.Y."/>
            <person name="Boore J.L."/>
            <person name="Grigoriev I.V."/>
            <person name="Lindberg D.R."/>
            <person name="Seaver E.C."/>
            <person name="Weisblat D.A."/>
            <person name="Putnam N.H."/>
            <person name="Rokhsar D.S."/>
        </authorList>
    </citation>
    <scope>NUCLEOTIDE SEQUENCE</scope>
</reference>
<evidence type="ECO:0000313" key="12">
    <source>
        <dbReference type="EMBL" id="ESO11691.1"/>
    </source>
</evidence>
<proteinExistence type="inferred from homology"/>
<dbReference type="FunCoup" id="T1FMJ8">
    <property type="interactions" value="723"/>
</dbReference>
<dbReference type="GO" id="GO:0005739">
    <property type="term" value="C:mitochondrion"/>
    <property type="evidence" value="ECO:0000318"/>
    <property type="project" value="GO_Central"/>
</dbReference>
<dbReference type="InterPro" id="IPR018201">
    <property type="entry name" value="Ketoacyl_synth_AS"/>
</dbReference>
<keyword evidence="5" id="KW-0443">Lipid metabolism</keyword>
<name>T1FMJ8_HELRO</name>
<evidence type="ECO:0000256" key="6">
    <source>
        <dbReference type="ARBA" id="ARBA00023160"/>
    </source>
</evidence>
<keyword evidence="3 8" id="KW-0808">Transferase</keyword>
<organism evidence="13 14">
    <name type="scientific">Helobdella robusta</name>
    <name type="common">Californian leech</name>
    <dbReference type="NCBI Taxonomy" id="6412"/>
    <lineage>
        <taxon>Eukaryota</taxon>
        <taxon>Metazoa</taxon>
        <taxon>Spiralia</taxon>
        <taxon>Lophotrochozoa</taxon>
        <taxon>Annelida</taxon>
        <taxon>Clitellata</taxon>
        <taxon>Hirudinea</taxon>
        <taxon>Rhynchobdellida</taxon>
        <taxon>Glossiphoniidae</taxon>
        <taxon>Helobdella</taxon>
    </lineage>
</organism>
<dbReference type="EnsemblMetazoa" id="HelroT185244">
    <property type="protein sequence ID" value="HelroP185244"/>
    <property type="gene ID" value="HelroG185244"/>
</dbReference>
<comment type="similarity">
    <text evidence="1 8 10">Belongs to the thiolase-like superfamily. Beta-ketoacyl-ACP synthases family.</text>
</comment>
<protein>
    <recommendedName>
        <fullName evidence="8">3-oxoacyl-[acyl-carrier-protein] synthase</fullName>
    </recommendedName>
</protein>
<dbReference type="GO" id="GO:0004315">
    <property type="term" value="F:3-oxoacyl-[acyl-carrier-protein] synthase activity"/>
    <property type="evidence" value="ECO:0000318"/>
    <property type="project" value="GO_Central"/>
</dbReference>
<dbReference type="PROSITE" id="PS52004">
    <property type="entry name" value="KS3_2"/>
    <property type="match status" value="1"/>
</dbReference>
<dbReference type="PIRSF" id="PIRSF000447">
    <property type="entry name" value="KAS_II"/>
    <property type="match status" value="1"/>
</dbReference>
<feature type="domain" description="Ketosynthase family 3 (KS3)" evidence="11">
    <location>
        <begin position="4"/>
        <end position="460"/>
    </location>
</feature>
<evidence type="ECO:0000313" key="14">
    <source>
        <dbReference type="Proteomes" id="UP000015101"/>
    </source>
</evidence>
<dbReference type="OMA" id="QIGHCLG"/>
<dbReference type="InterPro" id="IPR014031">
    <property type="entry name" value="Ketoacyl_synth_C"/>
</dbReference>
<evidence type="ECO:0000256" key="10">
    <source>
        <dbReference type="RuleBase" id="RU003694"/>
    </source>
</evidence>
<evidence type="ECO:0000256" key="1">
    <source>
        <dbReference type="ARBA" id="ARBA00008467"/>
    </source>
</evidence>
<reference evidence="13" key="3">
    <citation type="submission" date="2015-06" db="UniProtKB">
        <authorList>
            <consortium name="EnsemblMetazoa"/>
        </authorList>
    </citation>
    <scope>IDENTIFICATION</scope>
</reference>
<dbReference type="InterPro" id="IPR016039">
    <property type="entry name" value="Thiolase-like"/>
</dbReference>
<dbReference type="EMBL" id="AMQM01002525">
    <property type="status" value="NOT_ANNOTATED_CDS"/>
    <property type="molecule type" value="Genomic_DNA"/>
</dbReference>
<dbReference type="RefSeq" id="XP_009010179.1">
    <property type="nucleotide sequence ID" value="XM_009011931.1"/>
</dbReference>
<reference evidence="14" key="1">
    <citation type="submission" date="2012-12" db="EMBL/GenBank/DDBJ databases">
        <authorList>
            <person name="Hellsten U."/>
            <person name="Grimwood J."/>
            <person name="Chapman J.A."/>
            <person name="Shapiro H."/>
            <person name="Aerts A."/>
            <person name="Otillar R.P."/>
            <person name="Terry A.Y."/>
            <person name="Boore J.L."/>
            <person name="Simakov O."/>
            <person name="Marletaz F."/>
            <person name="Cho S.-J."/>
            <person name="Edsinger-Gonzales E."/>
            <person name="Havlak P."/>
            <person name="Kuo D.-H."/>
            <person name="Larsson T."/>
            <person name="Lv J."/>
            <person name="Arendt D."/>
            <person name="Savage R."/>
            <person name="Osoegawa K."/>
            <person name="de Jong P."/>
            <person name="Lindberg D.R."/>
            <person name="Seaver E.C."/>
            <person name="Weisblat D.A."/>
            <person name="Putnam N.H."/>
            <person name="Grigoriev I.V."/>
            <person name="Rokhsar D.S."/>
        </authorList>
    </citation>
    <scope>NUCLEOTIDE SEQUENCE</scope>
</reference>
<dbReference type="InterPro" id="IPR014030">
    <property type="entry name" value="Ketoacyl_synth_N"/>
</dbReference>
<dbReference type="InParanoid" id="T1FMJ8"/>
<dbReference type="OrthoDB" id="5334845at2759"/>
<evidence type="ECO:0000259" key="11">
    <source>
        <dbReference type="PROSITE" id="PS52004"/>
    </source>
</evidence>
<feature type="active site" description="For beta-ketoacyl synthase activity" evidence="9">
    <location>
        <position position="171"/>
    </location>
</feature>
<dbReference type="FunFam" id="3.40.47.10:FF:000081">
    <property type="entry name" value="3-oxoacyl-[acyl-carrier-protein] synthase 2"/>
    <property type="match status" value="1"/>
</dbReference>
<evidence type="ECO:0000256" key="8">
    <source>
        <dbReference type="PIRNR" id="PIRNR000447"/>
    </source>
</evidence>
<evidence type="ECO:0000256" key="4">
    <source>
        <dbReference type="ARBA" id="ARBA00022832"/>
    </source>
</evidence>
<evidence type="ECO:0000313" key="13">
    <source>
        <dbReference type="EnsemblMetazoa" id="HelroP185244"/>
    </source>
</evidence>
<gene>
    <name evidence="13" type="primary">20210047</name>
    <name evidence="12" type="ORF">HELRODRAFT_185244</name>
</gene>
<dbReference type="SMART" id="SM00825">
    <property type="entry name" value="PKS_KS"/>
    <property type="match status" value="1"/>
</dbReference>
<evidence type="ECO:0000256" key="5">
    <source>
        <dbReference type="ARBA" id="ARBA00023098"/>
    </source>
</evidence>
<dbReference type="HOGENOM" id="CLU_000022_69_2_1"/>
<dbReference type="Pfam" id="PF00109">
    <property type="entry name" value="ketoacyl-synt"/>
    <property type="match status" value="1"/>
</dbReference>
<dbReference type="Pfam" id="PF02801">
    <property type="entry name" value="Ketoacyl-synt_C"/>
    <property type="match status" value="2"/>
</dbReference>
<dbReference type="Gene3D" id="3.40.47.10">
    <property type="match status" value="1"/>
</dbReference>
<sequence>MYGPRRVVVTGIGLVTCLGTGTDLVWKNVIQGKCGIVALTGEEFSKVPSRVAGLVKHGYDPGGFNLSKINLKIDLKSASTSSLYALVAANEAIQQAKLDLSDEYTQRRTGVAIGMSMIGLDEIVATSERFKIGYNKVSPHFVPKILTNMPAGLISIQYKIKGLNHSVATACTTGLHSLGDAFRFIRNGDVDAIVCGSTESCVGPLALAGFCRMRALSTNFNSDPLTASRPFDDLRDGFVMSEGACIMVMESLGSARRRGIKPICEVLGYGLSSDANHITAPCPHGEGAEMCMLAALRDANIQPGAIGYVNAHATSTSLGDAAEAEAIYRIFAGADSKAHNAICNNVIDTIPYENYSDIKYQQQMTAIKGPAVSSTKGALGHMLGAAGSTEVALAALACNKGVIPPSINLYSTSSIDVALDFVRNKCRDWSRSGEIRSKRRVALSNSFGFGGTNASLCVAEFLE</sequence>
<evidence type="ECO:0000256" key="3">
    <source>
        <dbReference type="ARBA" id="ARBA00022679"/>
    </source>
</evidence>
<dbReference type="PANTHER" id="PTHR11712:SF336">
    <property type="entry name" value="3-OXOACYL-[ACYL-CARRIER-PROTEIN] SYNTHASE, MITOCHONDRIAL"/>
    <property type="match status" value="1"/>
</dbReference>
<accession>T1FMJ8</accession>
<dbReference type="CTD" id="20210047"/>
<dbReference type="PANTHER" id="PTHR11712">
    <property type="entry name" value="POLYKETIDE SYNTHASE-RELATED"/>
    <property type="match status" value="1"/>
</dbReference>
<keyword evidence="4" id="KW-0276">Fatty acid metabolism</keyword>
<dbReference type="InterPro" id="IPR020841">
    <property type="entry name" value="PKS_Beta-ketoAc_synthase_dom"/>
</dbReference>
<keyword evidence="14" id="KW-1185">Reference proteome</keyword>
<keyword evidence="6 8" id="KW-0275">Fatty acid biosynthesis</keyword>
<evidence type="ECO:0000256" key="9">
    <source>
        <dbReference type="PIRSR" id="PIRSR000447-1"/>
    </source>
</evidence>
<dbReference type="PROSITE" id="PS00606">
    <property type="entry name" value="KS3_1"/>
    <property type="match status" value="1"/>
</dbReference>
<keyword evidence="7" id="KW-0012">Acyltransferase</keyword>
<dbReference type="eggNOG" id="KOG1394">
    <property type="taxonomic scope" value="Eukaryota"/>
</dbReference>
<dbReference type="InterPro" id="IPR017568">
    <property type="entry name" value="3-oxoacyl-ACP_synth-2"/>
</dbReference>
<dbReference type="InterPro" id="IPR000794">
    <property type="entry name" value="Beta-ketoacyl_synthase"/>
</dbReference>
<dbReference type="SUPFAM" id="SSF53901">
    <property type="entry name" value="Thiolase-like"/>
    <property type="match status" value="2"/>
</dbReference>
<dbReference type="AlphaFoldDB" id="T1FMJ8"/>
<dbReference type="EMBL" id="KB095812">
    <property type="protein sequence ID" value="ESO11691.1"/>
    <property type="molecule type" value="Genomic_DNA"/>
</dbReference>
<dbReference type="CDD" id="cd00834">
    <property type="entry name" value="KAS_I_II"/>
    <property type="match status" value="1"/>
</dbReference>
<dbReference type="GeneID" id="20210047"/>
<dbReference type="GO" id="GO:0006633">
    <property type="term" value="P:fatty acid biosynthetic process"/>
    <property type="evidence" value="ECO:0000318"/>
    <property type="project" value="GO_Central"/>
</dbReference>
<keyword evidence="2 8" id="KW-0444">Lipid biosynthesis</keyword>
<evidence type="ECO:0000256" key="2">
    <source>
        <dbReference type="ARBA" id="ARBA00022516"/>
    </source>
</evidence>
<dbReference type="STRING" id="6412.T1FMJ8"/>
<dbReference type="Proteomes" id="UP000015101">
    <property type="component" value="Unassembled WGS sequence"/>
</dbReference>
<evidence type="ECO:0000256" key="7">
    <source>
        <dbReference type="ARBA" id="ARBA00023315"/>
    </source>
</evidence>